<evidence type="ECO:0000256" key="1">
    <source>
        <dbReference type="ARBA" id="ARBA00022801"/>
    </source>
</evidence>
<evidence type="ECO:0000256" key="2">
    <source>
        <dbReference type="ARBA" id="ARBA00023295"/>
    </source>
</evidence>
<keyword evidence="2 3" id="KW-0326">Glycosidase</keyword>
<evidence type="ECO:0000256" key="4">
    <source>
        <dbReference type="SAM" id="SignalP"/>
    </source>
</evidence>
<feature type="domain" description="Glycoside hydrolase family 5" evidence="5">
    <location>
        <begin position="146"/>
        <end position="321"/>
    </location>
</feature>
<reference evidence="6" key="1">
    <citation type="submission" date="2020-02" db="EMBL/GenBank/DDBJ databases">
        <authorList>
            <person name="Meier V. D."/>
        </authorList>
    </citation>
    <scope>NUCLEOTIDE SEQUENCE</scope>
    <source>
        <strain evidence="6">AVDCRST_MAG63</strain>
    </source>
</reference>
<dbReference type="Pfam" id="PF00150">
    <property type="entry name" value="Cellulase"/>
    <property type="match status" value="1"/>
</dbReference>
<dbReference type="Gene3D" id="3.20.20.80">
    <property type="entry name" value="Glycosidases"/>
    <property type="match status" value="1"/>
</dbReference>
<evidence type="ECO:0000256" key="3">
    <source>
        <dbReference type="RuleBase" id="RU361153"/>
    </source>
</evidence>
<feature type="chain" id="PRO_5027075402" evidence="4">
    <location>
        <begin position="20"/>
        <end position="405"/>
    </location>
</feature>
<comment type="similarity">
    <text evidence="3">Belongs to the glycosyl hydrolase 5 (cellulase A) family.</text>
</comment>
<dbReference type="InterPro" id="IPR001547">
    <property type="entry name" value="Glyco_hydro_5"/>
</dbReference>
<dbReference type="GO" id="GO:0004553">
    <property type="term" value="F:hydrolase activity, hydrolyzing O-glycosyl compounds"/>
    <property type="evidence" value="ECO:0007669"/>
    <property type="project" value="InterPro"/>
</dbReference>
<dbReference type="InterPro" id="IPR017853">
    <property type="entry name" value="GH"/>
</dbReference>
<evidence type="ECO:0000259" key="5">
    <source>
        <dbReference type="Pfam" id="PF00150"/>
    </source>
</evidence>
<keyword evidence="4" id="KW-0732">Signal</keyword>
<accession>A0A6J4JS77</accession>
<dbReference type="AlphaFoldDB" id="A0A6J4JS77"/>
<proteinExistence type="inferred from homology"/>
<keyword evidence="1 3" id="KW-0378">Hydrolase</keyword>
<organism evidence="6">
    <name type="scientific">uncultured Armatimonadetes bacterium</name>
    <dbReference type="NCBI Taxonomy" id="157466"/>
    <lineage>
        <taxon>Bacteria</taxon>
        <taxon>Bacillati</taxon>
        <taxon>Armatimonadota</taxon>
        <taxon>environmental samples</taxon>
    </lineage>
</organism>
<sequence length="405" mass="46067">MNRLVIAMTLVFHISTAAAASAAAAVSERWSEQKANDWYRGQPWLVGSNYNPASAINQLEMWQADTFDPHRIDRELGWAESLGMNTMRVYLHDLLWQQDARGFKKRIDTFLQIAQRHNIRPMFVLFDSCWDPFPRLGRQRPPTPGVHNSGWVQNPGADALQDPAQYPRLEAYVKGVVGAFARDPRVLAWDVWNEPDNTNNSSYGKREPANKVALVQALLPKVFAWARAAGPQQPLTCAVWKGDWSSPEKMTAMDRIQIESSDVISFHNYDNPAEFEKRVKWLLPYNRPILCTEYMARGNRSTFQGTLPIAKKYRVAAINWGLVAGKTQTYLPWDSWQRPYTDREPSVWFHEVFYPNGLPYRFTEVAFIREMTGKAAAGAAPARDGRRAGVGSRPATPLRIAPSFR</sequence>
<feature type="signal peptide" evidence="4">
    <location>
        <begin position="1"/>
        <end position="19"/>
    </location>
</feature>
<dbReference type="SUPFAM" id="SSF51445">
    <property type="entry name" value="(Trans)glycosidases"/>
    <property type="match status" value="1"/>
</dbReference>
<evidence type="ECO:0000313" key="6">
    <source>
        <dbReference type="EMBL" id="CAA9286242.1"/>
    </source>
</evidence>
<dbReference type="GO" id="GO:0000272">
    <property type="term" value="P:polysaccharide catabolic process"/>
    <property type="evidence" value="ECO:0007669"/>
    <property type="project" value="InterPro"/>
</dbReference>
<gene>
    <name evidence="6" type="ORF">AVDCRST_MAG63-4005</name>
</gene>
<name>A0A6J4JS77_9BACT</name>
<dbReference type="EMBL" id="CADCTO010000545">
    <property type="protein sequence ID" value="CAA9286242.1"/>
    <property type="molecule type" value="Genomic_DNA"/>
</dbReference>
<protein>
    <submittedName>
        <fullName evidence="6">GH5_13 / GH5</fullName>
    </submittedName>
</protein>